<accession>A0A5C6BAL2</accession>
<feature type="coiled-coil region" evidence="1">
    <location>
        <begin position="151"/>
        <end position="178"/>
    </location>
</feature>
<keyword evidence="4" id="KW-1185">Reference proteome</keyword>
<dbReference type="OrthoDB" id="272478at2"/>
<dbReference type="InterPro" id="IPR035901">
    <property type="entry name" value="GIY-YIG_endonuc_sf"/>
</dbReference>
<dbReference type="Gene3D" id="3.40.1440.10">
    <property type="entry name" value="GIY-YIG endonuclease"/>
    <property type="match status" value="1"/>
</dbReference>
<sequence length="306" mass="34660">MIQAKTSRLIGISAGILILVVLFLTPVWADADSPDFDSPDFEPSPQQVLAAFEQSHNGFSVDELILQDSLRESYLDRLMNKTTSTDRDRFERVALATLLQLRKSGKLTIRATRRGTAVTSDVIPVAEIATRVVMDRHRVSVDAILIDPELRAELHVEAQKLQQDIDLYQVRKAALQLRKRRALRPELVLRVADWQREVRTYSLAELSSLLEKDDVPHSPGVYLFRHPTEGYLYIGEAADLSTRLAQHLENSDRKSLAEFLIGSTPKQVTIELHVFPADSPASRLTVRRAYESELIRSRSPKFNVRP</sequence>
<dbReference type="InterPro" id="IPR000305">
    <property type="entry name" value="GIY-YIG_endonuc"/>
</dbReference>
<dbReference type="Proteomes" id="UP000320176">
    <property type="component" value="Unassembled WGS sequence"/>
</dbReference>
<proteinExistence type="predicted"/>
<dbReference type="PROSITE" id="PS50164">
    <property type="entry name" value="GIY_YIG"/>
    <property type="match status" value="1"/>
</dbReference>
<keyword evidence="1" id="KW-0175">Coiled coil</keyword>
<evidence type="ECO:0000313" key="3">
    <source>
        <dbReference type="EMBL" id="TWU08306.1"/>
    </source>
</evidence>
<organism evidence="3 4">
    <name type="scientific">Stieleria varia</name>
    <dbReference type="NCBI Taxonomy" id="2528005"/>
    <lineage>
        <taxon>Bacteria</taxon>
        <taxon>Pseudomonadati</taxon>
        <taxon>Planctomycetota</taxon>
        <taxon>Planctomycetia</taxon>
        <taxon>Pirellulales</taxon>
        <taxon>Pirellulaceae</taxon>
        <taxon>Stieleria</taxon>
    </lineage>
</organism>
<dbReference type="SUPFAM" id="SSF82771">
    <property type="entry name" value="GIY-YIG endonuclease"/>
    <property type="match status" value="1"/>
</dbReference>
<name>A0A5C6BAL2_9BACT</name>
<evidence type="ECO:0000259" key="2">
    <source>
        <dbReference type="PROSITE" id="PS50164"/>
    </source>
</evidence>
<dbReference type="AlphaFoldDB" id="A0A5C6BAL2"/>
<protein>
    <recommendedName>
        <fullName evidence="2">GIY-YIG domain-containing protein</fullName>
    </recommendedName>
</protein>
<dbReference type="EMBL" id="SJPN01000001">
    <property type="protein sequence ID" value="TWU08306.1"/>
    <property type="molecule type" value="Genomic_DNA"/>
</dbReference>
<dbReference type="Pfam" id="PF01541">
    <property type="entry name" value="GIY-YIG"/>
    <property type="match status" value="1"/>
</dbReference>
<feature type="domain" description="GIY-YIG" evidence="2">
    <location>
        <begin position="217"/>
        <end position="304"/>
    </location>
</feature>
<evidence type="ECO:0000313" key="4">
    <source>
        <dbReference type="Proteomes" id="UP000320176"/>
    </source>
</evidence>
<comment type="caution">
    <text evidence="3">The sequence shown here is derived from an EMBL/GenBank/DDBJ whole genome shotgun (WGS) entry which is preliminary data.</text>
</comment>
<evidence type="ECO:0000256" key="1">
    <source>
        <dbReference type="SAM" id="Coils"/>
    </source>
</evidence>
<gene>
    <name evidence="3" type="ORF">Pla52n_08880</name>
</gene>
<reference evidence="3 4" key="1">
    <citation type="submission" date="2019-02" db="EMBL/GenBank/DDBJ databases">
        <title>Deep-cultivation of Planctomycetes and their phenomic and genomic characterization uncovers novel biology.</title>
        <authorList>
            <person name="Wiegand S."/>
            <person name="Jogler M."/>
            <person name="Boedeker C."/>
            <person name="Pinto D."/>
            <person name="Vollmers J."/>
            <person name="Rivas-Marin E."/>
            <person name="Kohn T."/>
            <person name="Peeters S.H."/>
            <person name="Heuer A."/>
            <person name="Rast P."/>
            <person name="Oberbeckmann S."/>
            <person name="Bunk B."/>
            <person name="Jeske O."/>
            <person name="Meyerdierks A."/>
            <person name="Storesund J.E."/>
            <person name="Kallscheuer N."/>
            <person name="Luecker S."/>
            <person name="Lage O.M."/>
            <person name="Pohl T."/>
            <person name="Merkel B.J."/>
            <person name="Hornburger P."/>
            <person name="Mueller R.-W."/>
            <person name="Bruemmer F."/>
            <person name="Labrenz M."/>
            <person name="Spormann A.M."/>
            <person name="Op Den Camp H."/>
            <person name="Overmann J."/>
            <person name="Amann R."/>
            <person name="Jetten M.S.M."/>
            <person name="Mascher T."/>
            <person name="Medema M.H."/>
            <person name="Devos D.P."/>
            <person name="Kaster A.-K."/>
            <person name="Ovreas L."/>
            <person name="Rohde M."/>
            <person name="Galperin M.Y."/>
            <person name="Jogler C."/>
        </authorList>
    </citation>
    <scope>NUCLEOTIDE SEQUENCE [LARGE SCALE GENOMIC DNA]</scope>
    <source>
        <strain evidence="3 4">Pla52n</strain>
    </source>
</reference>